<feature type="transmembrane region" description="Helical" evidence="14">
    <location>
        <begin position="882"/>
        <end position="906"/>
    </location>
</feature>
<evidence type="ECO:0000256" key="9">
    <source>
        <dbReference type="ARBA" id="ARBA00023170"/>
    </source>
</evidence>
<feature type="compositionally biased region" description="Low complexity" evidence="13">
    <location>
        <begin position="976"/>
        <end position="988"/>
    </location>
</feature>
<dbReference type="FunFam" id="3.40.190.10:FF:000103">
    <property type="entry name" value="Glutamate receptor"/>
    <property type="match status" value="1"/>
</dbReference>
<evidence type="ECO:0000313" key="17">
    <source>
        <dbReference type="Proteomes" id="UP000734854"/>
    </source>
</evidence>
<dbReference type="InterPro" id="IPR001828">
    <property type="entry name" value="ANF_lig-bd_rcpt"/>
</dbReference>
<dbReference type="SUPFAM" id="SSF53822">
    <property type="entry name" value="Periplasmic binding protein-like I"/>
    <property type="match status" value="1"/>
</dbReference>
<dbReference type="PIRSF" id="PIRSF037090">
    <property type="entry name" value="Iontro_Glu-like_rcpt_pln"/>
    <property type="match status" value="1"/>
</dbReference>
<keyword evidence="4 14" id="KW-0812">Transmembrane</keyword>
<dbReference type="InterPro" id="IPR015683">
    <property type="entry name" value="Ionotropic_Glu_rcpt"/>
</dbReference>
<evidence type="ECO:0000256" key="5">
    <source>
        <dbReference type="ARBA" id="ARBA00022729"/>
    </source>
</evidence>
<evidence type="ECO:0000256" key="7">
    <source>
        <dbReference type="ARBA" id="ARBA00023065"/>
    </source>
</evidence>
<evidence type="ECO:0000256" key="3">
    <source>
        <dbReference type="ARBA" id="ARBA00022448"/>
    </source>
</evidence>
<evidence type="ECO:0000256" key="4">
    <source>
        <dbReference type="ARBA" id="ARBA00022692"/>
    </source>
</evidence>
<evidence type="ECO:0000256" key="11">
    <source>
        <dbReference type="ARBA" id="ARBA00023286"/>
    </source>
</evidence>
<evidence type="ECO:0000256" key="14">
    <source>
        <dbReference type="SAM" id="Phobius"/>
    </source>
</evidence>
<dbReference type="Pfam" id="PF10613">
    <property type="entry name" value="Lig_chan-Glu_bd"/>
    <property type="match status" value="1"/>
</dbReference>
<feature type="domain" description="Ionotropic glutamate receptor C-terminal" evidence="15">
    <location>
        <begin position="468"/>
        <end position="861"/>
    </location>
</feature>
<keyword evidence="7" id="KW-0406">Ion transport</keyword>
<dbReference type="FunFam" id="3.40.190.10:FF:000217">
    <property type="entry name" value="Glutamate receptor"/>
    <property type="match status" value="1"/>
</dbReference>
<dbReference type="GO" id="GO:0016020">
    <property type="term" value="C:membrane"/>
    <property type="evidence" value="ECO:0007669"/>
    <property type="project" value="UniProtKB-SubCell"/>
</dbReference>
<dbReference type="Pfam" id="PF01094">
    <property type="entry name" value="ANF_receptor"/>
    <property type="match status" value="1"/>
</dbReference>
<dbReference type="CDD" id="cd19990">
    <property type="entry name" value="PBP1_GABAb_receptor_plant"/>
    <property type="match status" value="1"/>
</dbReference>
<dbReference type="Pfam" id="PF00060">
    <property type="entry name" value="Lig_chan"/>
    <property type="match status" value="1"/>
</dbReference>
<evidence type="ECO:0000256" key="6">
    <source>
        <dbReference type="ARBA" id="ARBA00022989"/>
    </source>
</evidence>
<accession>A0A8J5L1Y0</accession>
<feature type="transmembrane region" description="Helical" evidence="14">
    <location>
        <begin position="624"/>
        <end position="643"/>
    </location>
</feature>
<evidence type="ECO:0000256" key="13">
    <source>
        <dbReference type="SAM" id="MobiDB-lite"/>
    </source>
</evidence>
<dbReference type="GO" id="GO:0015276">
    <property type="term" value="F:ligand-gated monoatomic ion channel activity"/>
    <property type="evidence" value="ECO:0007669"/>
    <property type="project" value="InterPro"/>
</dbReference>
<dbReference type="AlphaFoldDB" id="A0A8J5L1Y0"/>
<feature type="region of interest" description="Disordered" evidence="13">
    <location>
        <begin position="938"/>
        <end position="1000"/>
    </location>
</feature>
<reference evidence="16 17" key="1">
    <citation type="submission" date="2020-08" db="EMBL/GenBank/DDBJ databases">
        <title>Plant Genome Project.</title>
        <authorList>
            <person name="Zhang R.-G."/>
        </authorList>
    </citation>
    <scope>NUCLEOTIDE SEQUENCE [LARGE SCALE GENOMIC DNA]</scope>
    <source>
        <tissue evidence="16">Rhizome</tissue>
    </source>
</reference>
<comment type="caution">
    <text evidence="16">The sequence shown here is derived from an EMBL/GenBank/DDBJ whole genome shotgun (WGS) entry which is preliminary data.</text>
</comment>
<name>A0A8J5L1Y0_ZINOF</name>
<sequence>MGRMAQWASMEKRLGFLLFYISCSALFFSFFSCRRRVVLAQDLATARPVDVGVILDLESLTGKRSWTSISMALDDFYAAHGDNKTRVVLHLRDSKASAVGAAEAAVDLMKNVHVSCIVGPLTSTEAAFVVHLGDRARVPVVAFSATSPALRSPFFVRATPSDSVQVPAIAALVRHFAWRQVVLVYTDSEYGTGVVPSLIDALQDAYVRVPYRAVIPAAASDDDLDRELRRLKDMPARVFVVHALPDLGIRIFRLATELGMMTAGYVWIATGGISDVLEMVDKMPMSGIIGVRSYVNRSKEVLNFTNRFRWRFQRDYPAAQVANPSMIQLRAYDTVWAVATAAKKLDPSLMRSSIDRTAQSGNASTDLGRLGVSKTGEALLHAILHTRFQGLTGDFLLVDGQLQPSALEIVNVDGGKLITIGFWTPEEGGTLKQQLNSTNDTDVLNSVVWPGSQTDVPRGWEIPTNGKRLRIGVPLKHGFDQFVKVETDPTTNRTHVSGYCIDVFEAVMHRLPYPVAFDYIPAVNSDESYDNLVYQVYSKNFDAVVGDTTILANRTHFVDFTMPYAESGVSMVVSVEKNNSTGMWIFLQPLTPDLWWAIFAVFVLTGFMLWMIERRNNEFPGTPFQQLGTVFYYVFSIAFFAHGKKASFTSLFSLIGCPSTVYDIDSAEKLTSNLSRFAVIVFSFVVLVLTSSYTASLTSTLTVRQLQPTVTNVDQLLATGAFVGHQDGSYVVGMLERMGIHASKLRNYSTSDQFAEALAKGSARGGVDAVFDEIPYLKLFLYQHPDDFTMVGPTYKTDGFGFVSFLHPELEMDFRKLRTDRPFAQQVFPQGSPLVPDISRAILNATEARELALIESKWFGFPKNSTSKSSDRSSSSLALHDFAGLFVITGLVSAAALIIFLARFIYVERNGLQEAASTETTLWRKTVALLKHYHDVEETPSCPTSKRDENGALGGDQIPATGSQSPESISNHSLFSAASGEEGASSSELNSPMAESREAR</sequence>
<dbReference type="FunFam" id="3.40.50.2300:FF:000188">
    <property type="entry name" value="Glutamate receptor"/>
    <property type="match status" value="1"/>
</dbReference>
<keyword evidence="3" id="KW-0813">Transport</keyword>
<keyword evidence="12" id="KW-0407">Ion channel</keyword>
<evidence type="ECO:0000256" key="2">
    <source>
        <dbReference type="ARBA" id="ARBA00008685"/>
    </source>
</evidence>
<dbReference type="Proteomes" id="UP000734854">
    <property type="component" value="Unassembled WGS sequence"/>
</dbReference>
<dbReference type="InterPro" id="IPR001320">
    <property type="entry name" value="Iontro_rcpt_C"/>
</dbReference>
<keyword evidence="5" id="KW-0732">Signal</keyword>
<evidence type="ECO:0000256" key="8">
    <source>
        <dbReference type="ARBA" id="ARBA00023136"/>
    </source>
</evidence>
<feature type="compositionally biased region" description="Polar residues" evidence="13">
    <location>
        <begin position="960"/>
        <end position="974"/>
    </location>
</feature>
<keyword evidence="9" id="KW-0675">Receptor</keyword>
<keyword evidence="8 14" id="KW-0472">Membrane</keyword>
<dbReference type="InterPro" id="IPR017103">
    <property type="entry name" value="Iontropic_Glu_rcpt_pln"/>
</dbReference>
<dbReference type="PANTHER" id="PTHR34836">
    <property type="entry name" value="OS06G0188250 PROTEIN"/>
    <property type="match status" value="1"/>
</dbReference>
<dbReference type="CDD" id="cd13686">
    <property type="entry name" value="GluR_Plant"/>
    <property type="match status" value="1"/>
</dbReference>
<dbReference type="PROSITE" id="PS51257">
    <property type="entry name" value="PROKAR_LIPOPROTEIN"/>
    <property type="match status" value="1"/>
</dbReference>
<evidence type="ECO:0000256" key="12">
    <source>
        <dbReference type="ARBA" id="ARBA00023303"/>
    </source>
</evidence>
<keyword evidence="10" id="KW-0325">Glycoprotein</keyword>
<gene>
    <name evidence="16" type="ORF">ZIOFF_046088</name>
</gene>
<dbReference type="PANTHER" id="PTHR34836:SF9">
    <property type="entry name" value="RECEPTOR LIGAND BINDING REGION DOMAIN-CONTAINING PROTEIN"/>
    <property type="match status" value="1"/>
</dbReference>
<keyword evidence="6 14" id="KW-1133">Transmembrane helix</keyword>
<evidence type="ECO:0000256" key="1">
    <source>
        <dbReference type="ARBA" id="ARBA00004141"/>
    </source>
</evidence>
<feature type="transmembrane region" description="Helical" evidence="14">
    <location>
        <begin position="594"/>
        <end position="612"/>
    </location>
</feature>
<dbReference type="SUPFAM" id="SSF53850">
    <property type="entry name" value="Periplasmic binding protein-like II"/>
    <property type="match status" value="1"/>
</dbReference>
<dbReference type="SMART" id="SM00079">
    <property type="entry name" value="PBPe"/>
    <property type="match status" value="1"/>
</dbReference>
<keyword evidence="11" id="KW-1071">Ligand-gated ion channel</keyword>
<proteinExistence type="inferred from homology"/>
<dbReference type="EMBL" id="JACMSC010000012">
    <property type="protein sequence ID" value="KAG6498176.1"/>
    <property type="molecule type" value="Genomic_DNA"/>
</dbReference>
<evidence type="ECO:0000313" key="16">
    <source>
        <dbReference type="EMBL" id="KAG6498176.1"/>
    </source>
</evidence>
<dbReference type="InterPro" id="IPR044440">
    <property type="entry name" value="GABAb_receptor_plant_PBP1"/>
</dbReference>
<dbReference type="InterPro" id="IPR019594">
    <property type="entry name" value="Glu/Gly-bd"/>
</dbReference>
<evidence type="ECO:0000259" key="15">
    <source>
        <dbReference type="SMART" id="SM00079"/>
    </source>
</evidence>
<comment type="similarity">
    <text evidence="2">Belongs to the glutamate-gated ion channel (TC 1.A.10.1) family.</text>
</comment>
<dbReference type="Gene3D" id="3.40.50.2300">
    <property type="match status" value="3"/>
</dbReference>
<dbReference type="InterPro" id="IPR028082">
    <property type="entry name" value="Peripla_BP_I"/>
</dbReference>
<protein>
    <recommendedName>
        <fullName evidence="15">Ionotropic glutamate receptor C-terminal domain-containing protein</fullName>
    </recommendedName>
</protein>
<evidence type="ECO:0000256" key="10">
    <source>
        <dbReference type="ARBA" id="ARBA00023180"/>
    </source>
</evidence>
<feature type="transmembrane region" description="Helical" evidence="14">
    <location>
        <begin position="677"/>
        <end position="695"/>
    </location>
</feature>
<organism evidence="16 17">
    <name type="scientific">Zingiber officinale</name>
    <name type="common">Ginger</name>
    <name type="synonym">Amomum zingiber</name>
    <dbReference type="NCBI Taxonomy" id="94328"/>
    <lineage>
        <taxon>Eukaryota</taxon>
        <taxon>Viridiplantae</taxon>
        <taxon>Streptophyta</taxon>
        <taxon>Embryophyta</taxon>
        <taxon>Tracheophyta</taxon>
        <taxon>Spermatophyta</taxon>
        <taxon>Magnoliopsida</taxon>
        <taxon>Liliopsida</taxon>
        <taxon>Zingiberales</taxon>
        <taxon>Zingiberaceae</taxon>
        <taxon>Zingiber</taxon>
    </lineage>
</organism>
<keyword evidence="17" id="KW-1185">Reference proteome</keyword>
<comment type="subcellular location">
    <subcellularLocation>
        <location evidence="1">Membrane</location>
        <topology evidence="1">Multi-pass membrane protein</topology>
    </subcellularLocation>
</comment>
<dbReference type="Gene3D" id="3.40.190.10">
    <property type="entry name" value="Periplasmic binding protein-like II"/>
    <property type="match status" value="1"/>
</dbReference>
<dbReference type="Gene3D" id="1.10.287.70">
    <property type="match status" value="1"/>
</dbReference>